<organism evidence="1 2">
    <name type="scientific">Pandoraea sputorum</name>
    <dbReference type="NCBI Taxonomy" id="93222"/>
    <lineage>
        <taxon>Bacteria</taxon>
        <taxon>Pseudomonadati</taxon>
        <taxon>Pseudomonadota</taxon>
        <taxon>Betaproteobacteria</taxon>
        <taxon>Burkholderiales</taxon>
        <taxon>Burkholderiaceae</taxon>
        <taxon>Pandoraea</taxon>
    </lineage>
</organism>
<protein>
    <submittedName>
        <fullName evidence="1">Various environmental stresses-induced protein</fullName>
    </submittedName>
</protein>
<keyword evidence="2" id="KW-1185">Reference proteome</keyword>
<gene>
    <name evidence="1" type="primary">ves</name>
    <name evidence="1" type="ORF">SAMEA4530655_04427</name>
</gene>
<dbReference type="PANTHER" id="PTHR37943">
    <property type="entry name" value="PROTEIN VES"/>
    <property type="match status" value="1"/>
</dbReference>
<dbReference type="SUPFAM" id="SSF51182">
    <property type="entry name" value="RmlC-like cupins"/>
    <property type="match status" value="1"/>
</dbReference>
<dbReference type="InterPro" id="IPR014710">
    <property type="entry name" value="RmlC-like_jellyroll"/>
</dbReference>
<dbReference type="STRING" id="93222.NA29_00970"/>
<dbReference type="CDD" id="cd20293">
    <property type="entry name" value="cupin_HutD_N"/>
    <property type="match status" value="1"/>
</dbReference>
<dbReference type="Proteomes" id="UP000215126">
    <property type="component" value="Chromosome 1"/>
</dbReference>
<reference evidence="1 2" key="1">
    <citation type="submission" date="2017-06" db="EMBL/GenBank/DDBJ databases">
        <authorList>
            <consortium name="Pathogen Informatics"/>
        </authorList>
    </citation>
    <scope>NUCLEOTIDE SEQUENCE [LARGE SCALE GENOMIC DNA]</scope>
    <source>
        <strain evidence="1 2">NCTC13161</strain>
    </source>
</reference>
<evidence type="ECO:0000313" key="2">
    <source>
        <dbReference type="Proteomes" id="UP000215126"/>
    </source>
</evidence>
<name>A0A239STQ6_9BURK</name>
<dbReference type="PANTHER" id="PTHR37943:SF1">
    <property type="entry name" value="PROTEIN VES"/>
    <property type="match status" value="1"/>
</dbReference>
<accession>A0A239STQ6</accession>
<evidence type="ECO:0000313" key="1">
    <source>
        <dbReference type="EMBL" id="SNU88871.1"/>
    </source>
</evidence>
<proteinExistence type="predicted"/>
<dbReference type="Pfam" id="PF05962">
    <property type="entry name" value="HutD"/>
    <property type="match status" value="1"/>
</dbReference>
<dbReference type="InterPro" id="IPR011051">
    <property type="entry name" value="RmlC_Cupin_sf"/>
</dbReference>
<dbReference type="EMBL" id="LT906435">
    <property type="protein sequence ID" value="SNU88871.1"/>
    <property type="molecule type" value="Genomic_DNA"/>
</dbReference>
<dbReference type="InterPro" id="IPR010282">
    <property type="entry name" value="Uncharacterised_HutD/Ves"/>
</dbReference>
<sequence length="227" mass="24327">MATNVANEGDERSRRGMKLQALGPADFLKMPWKNGQGVTTELAVARRPGEDGFDWRISTATVAVPGPFSVFAGIDRSLAIVRGGTLTLNVEGRPDVTLTTRTAPYAFGGELAVSSTPALEVDGVPIDDFNVMTRRDGWQHALTQHRLEGDALSWALPTAADALGFLYCAQGLVHVTFHDGRTVTVSAGHALRIEEMDAIDAFDGAHVCKLHAGAPSTDVFLTTLTRR</sequence>
<dbReference type="AlphaFoldDB" id="A0A239STQ6"/>
<dbReference type="Gene3D" id="2.60.120.10">
    <property type="entry name" value="Jelly Rolls"/>
    <property type="match status" value="1"/>
</dbReference>